<evidence type="ECO:0000313" key="1">
    <source>
        <dbReference type="EMBL" id="SVC11166.1"/>
    </source>
</evidence>
<reference evidence="1" key="1">
    <citation type="submission" date="2018-05" db="EMBL/GenBank/DDBJ databases">
        <authorList>
            <person name="Lanie J.A."/>
            <person name="Ng W.-L."/>
            <person name="Kazmierczak K.M."/>
            <person name="Andrzejewski T.M."/>
            <person name="Davidsen T.M."/>
            <person name="Wayne K.J."/>
            <person name="Tettelin H."/>
            <person name="Glass J.I."/>
            <person name="Rusch D."/>
            <person name="Podicherti R."/>
            <person name="Tsui H.-C.T."/>
            <person name="Winkler M.E."/>
        </authorList>
    </citation>
    <scope>NUCLEOTIDE SEQUENCE</scope>
</reference>
<dbReference type="AlphaFoldDB" id="A0A382JH55"/>
<dbReference type="Pfam" id="PF04311">
    <property type="entry name" value="DUF459"/>
    <property type="match status" value="1"/>
</dbReference>
<accession>A0A382JH55</accession>
<dbReference type="Gene3D" id="3.40.50.1110">
    <property type="entry name" value="SGNH hydrolase"/>
    <property type="match status" value="1"/>
</dbReference>
<proteinExistence type="predicted"/>
<dbReference type="SUPFAM" id="SSF52266">
    <property type="entry name" value="SGNH hydrolase"/>
    <property type="match status" value="1"/>
</dbReference>
<gene>
    <name evidence="1" type="ORF">METZ01_LOCUS264020</name>
</gene>
<organism evidence="1">
    <name type="scientific">marine metagenome</name>
    <dbReference type="NCBI Taxonomy" id="408172"/>
    <lineage>
        <taxon>unclassified sequences</taxon>
        <taxon>metagenomes</taxon>
        <taxon>ecological metagenomes</taxon>
    </lineage>
</organism>
<protein>
    <recommendedName>
        <fullName evidence="2">SGNH hydrolase-type esterase domain-containing protein</fullName>
    </recommendedName>
</protein>
<name>A0A382JH55_9ZZZZ</name>
<evidence type="ECO:0008006" key="2">
    <source>
        <dbReference type="Google" id="ProtNLM"/>
    </source>
</evidence>
<sequence>MPHDRVANGRRLLLSLVAVLFVMGGPSCGDPAETEGLQIEVLELRAQLDALSERVTSMAMTPATAVPTTVPIRVLSPSTVAPSPSTTSVPIPTTSVSASTAVSAAPRLLRSPTLEEPLRVMVVGDSVTFEVEPGLTAALEHTGLVISANRTQVGFGLSQWPIYFWWEIWPPFLAEVRPEAVVVQTGTWDVYDVWGGEGRIPEPDDPNWEESFAFLVRMANDVLAGDGAHVYWLTMLPSPNPGWPERLNRLLIDVATSDDRMSVVDLTSGFTDADGGYTSHVDRLGVEWPIRKIDGVHLCREGAEVAAKIAASRILTDAGLALVPGWEDGLWRSDSRYDVDPCDDPAPAGETS</sequence>
<dbReference type="EMBL" id="UINC01074203">
    <property type="protein sequence ID" value="SVC11166.1"/>
    <property type="molecule type" value="Genomic_DNA"/>
</dbReference>
<dbReference type="InterPro" id="IPR036514">
    <property type="entry name" value="SGNH_hydro_sf"/>
</dbReference>
<dbReference type="InterPro" id="IPR007407">
    <property type="entry name" value="DUF459"/>
</dbReference>